<accession>A0A2I0L6V7</accession>
<dbReference type="PANTHER" id="PTHR37610">
    <property type="entry name" value="CCHC-TYPE DOMAIN-CONTAINING PROTEIN"/>
    <property type="match status" value="1"/>
</dbReference>
<dbReference type="EMBL" id="PGOL01000122">
    <property type="protein sequence ID" value="PKI76434.1"/>
    <property type="molecule type" value="Genomic_DNA"/>
</dbReference>
<evidence type="ECO:0000256" key="1">
    <source>
        <dbReference type="SAM" id="MobiDB-lite"/>
    </source>
</evidence>
<name>A0A2I0L6V7_PUNGR</name>
<dbReference type="STRING" id="22663.A0A2I0L6V7"/>
<feature type="non-terminal residue" evidence="3">
    <location>
        <position position="90"/>
    </location>
</feature>
<comment type="caution">
    <text evidence="3">The sequence shown here is derived from an EMBL/GenBank/DDBJ whole genome shotgun (WGS) entry which is preliminary data.</text>
</comment>
<dbReference type="InterPro" id="IPR029472">
    <property type="entry name" value="Copia-like_N"/>
</dbReference>
<dbReference type="Pfam" id="PF14244">
    <property type="entry name" value="Retrotran_gag_3"/>
    <property type="match status" value="1"/>
</dbReference>
<gene>
    <name evidence="3" type="ORF">CRG98_003229</name>
</gene>
<dbReference type="PANTHER" id="PTHR37610:SF97">
    <property type="entry name" value="RETROTRANSPOSON GAG DOMAIN-CONTAINING PROTEIN"/>
    <property type="match status" value="1"/>
</dbReference>
<feature type="region of interest" description="Disordered" evidence="1">
    <location>
        <begin position="1"/>
        <end position="24"/>
    </location>
</feature>
<organism evidence="3 4">
    <name type="scientific">Punica granatum</name>
    <name type="common">Pomegranate</name>
    <dbReference type="NCBI Taxonomy" id="22663"/>
    <lineage>
        <taxon>Eukaryota</taxon>
        <taxon>Viridiplantae</taxon>
        <taxon>Streptophyta</taxon>
        <taxon>Embryophyta</taxon>
        <taxon>Tracheophyta</taxon>
        <taxon>Spermatophyta</taxon>
        <taxon>Magnoliopsida</taxon>
        <taxon>eudicotyledons</taxon>
        <taxon>Gunneridae</taxon>
        <taxon>Pentapetalae</taxon>
        <taxon>rosids</taxon>
        <taxon>malvids</taxon>
        <taxon>Myrtales</taxon>
        <taxon>Lythraceae</taxon>
        <taxon>Punica</taxon>
    </lineage>
</organism>
<dbReference type="Proteomes" id="UP000233551">
    <property type="component" value="Unassembled WGS sequence"/>
</dbReference>
<evidence type="ECO:0000313" key="4">
    <source>
        <dbReference type="Proteomes" id="UP000233551"/>
    </source>
</evidence>
<feature type="domain" description="Retrotransposon Copia-like N-terminal" evidence="2">
    <location>
        <begin position="29"/>
        <end position="75"/>
    </location>
</feature>
<reference evidence="3 4" key="1">
    <citation type="submission" date="2017-11" db="EMBL/GenBank/DDBJ databases">
        <title>De-novo sequencing of pomegranate (Punica granatum L.) genome.</title>
        <authorList>
            <person name="Akparov Z."/>
            <person name="Amiraslanov A."/>
            <person name="Hajiyeva S."/>
            <person name="Abbasov M."/>
            <person name="Kaur K."/>
            <person name="Hamwieh A."/>
            <person name="Solovyev V."/>
            <person name="Salamov A."/>
            <person name="Braich B."/>
            <person name="Kosarev P."/>
            <person name="Mahmoud A."/>
            <person name="Hajiyev E."/>
            <person name="Babayeva S."/>
            <person name="Izzatullayeva V."/>
            <person name="Mammadov A."/>
            <person name="Mammadov A."/>
            <person name="Sharifova S."/>
            <person name="Ojaghi J."/>
            <person name="Eynullazada K."/>
            <person name="Bayramov B."/>
            <person name="Abdulazimova A."/>
            <person name="Shahmuradov I."/>
        </authorList>
    </citation>
    <scope>NUCLEOTIDE SEQUENCE [LARGE SCALE GENOMIC DNA]</scope>
    <source>
        <strain evidence="4">cv. AG2017</strain>
        <tissue evidence="3">Leaf</tissue>
    </source>
</reference>
<proteinExistence type="predicted"/>
<evidence type="ECO:0000313" key="3">
    <source>
        <dbReference type="EMBL" id="PKI76434.1"/>
    </source>
</evidence>
<feature type="compositionally biased region" description="Basic and acidic residues" evidence="1">
    <location>
        <begin position="1"/>
        <end position="18"/>
    </location>
</feature>
<keyword evidence="4" id="KW-1185">Reference proteome</keyword>
<protein>
    <recommendedName>
        <fullName evidence="2">Retrotransposon Copia-like N-terminal domain-containing protein</fullName>
    </recommendedName>
</protein>
<evidence type="ECO:0000259" key="2">
    <source>
        <dbReference type="Pfam" id="PF14244"/>
    </source>
</evidence>
<sequence length="90" mass="9447">MDGGKLKGDGASGEKGKIIDPSSPLYLSPSDNPGALLVTCKLTGSNYSTWSRAMMNSLSAKNKVGFVDGTITQPEVTSENYGAWRACNAM</sequence>
<dbReference type="AlphaFoldDB" id="A0A2I0L6V7"/>